<dbReference type="InterPro" id="IPR004839">
    <property type="entry name" value="Aminotransferase_I/II_large"/>
</dbReference>
<dbReference type="InterPro" id="IPR036390">
    <property type="entry name" value="WH_DNA-bd_sf"/>
</dbReference>
<dbReference type="Pfam" id="PF00155">
    <property type="entry name" value="Aminotran_1_2"/>
    <property type="match status" value="1"/>
</dbReference>
<dbReference type="InterPro" id="IPR000524">
    <property type="entry name" value="Tscrpt_reg_HTH_GntR"/>
</dbReference>
<evidence type="ECO:0000256" key="4">
    <source>
        <dbReference type="ARBA" id="ARBA00023125"/>
    </source>
</evidence>
<name>A0A0K2B097_STRA7</name>
<evidence type="ECO:0000256" key="2">
    <source>
        <dbReference type="ARBA" id="ARBA00022898"/>
    </source>
</evidence>
<dbReference type="PROSITE" id="PS50949">
    <property type="entry name" value="HTH_GNTR"/>
    <property type="match status" value="1"/>
</dbReference>
<dbReference type="SMART" id="SM00345">
    <property type="entry name" value="HTH_GNTR"/>
    <property type="match status" value="1"/>
</dbReference>
<dbReference type="EMBL" id="CP012382">
    <property type="protein sequence ID" value="AKZ58638.1"/>
    <property type="molecule type" value="Genomic_DNA"/>
</dbReference>
<keyword evidence="3" id="KW-0805">Transcription regulation</keyword>
<proteinExistence type="inferred from homology"/>
<protein>
    <submittedName>
        <fullName evidence="7">Putative GntR-family transcriptional regulatory protein</fullName>
    </submittedName>
</protein>
<accession>A0A0K2B097</accession>
<evidence type="ECO:0000313" key="7">
    <source>
        <dbReference type="EMBL" id="AKZ58638.1"/>
    </source>
</evidence>
<dbReference type="CDD" id="cd07377">
    <property type="entry name" value="WHTH_GntR"/>
    <property type="match status" value="1"/>
</dbReference>
<dbReference type="GO" id="GO:0030170">
    <property type="term" value="F:pyridoxal phosphate binding"/>
    <property type="evidence" value="ECO:0007669"/>
    <property type="project" value="InterPro"/>
</dbReference>
<dbReference type="InterPro" id="IPR036388">
    <property type="entry name" value="WH-like_DNA-bd_sf"/>
</dbReference>
<keyword evidence="4" id="KW-0238">DNA-binding</keyword>
<organism evidence="7 8">
    <name type="scientific">Streptomyces ambofaciens (strain ATCC 23877 / 3486 / DSM 40053 / JCM 4204 / NBRC 12836 / NRRL B-2516)</name>
    <dbReference type="NCBI Taxonomy" id="278992"/>
    <lineage>
        <taxon>Bacteria</taxon>
        <taxon>Bacillati</taxon>
        <taxon>Actinomycetota</taxon>
        <taxon>Actinomycetes</taxon>
        <taxon>Kitasatosporales</taxon>
        <taxon>Streptomycetaceae</taxon>
        <taxon>Streptomyces</taxon>
    </lineage>
</organism>
<dbReference type="PANTHER" id="PTHR46577">
    <property type="entry name" value="HTH-TYPE TRANSCRIPTIONAL REGULATORY PROTEIN GABR"/>
    <property type="match status" value="1"/>
</dbReference>
<evidence type="ECO:0000256" key="1">
    <source>
        <dbReference type="ARBA" id="ARBA00005384"/>
    </source>
</evidence>
<dbReference type="SUPFAM" id="SSF46785">
    <property type="entry name" value="Winged helix' DNA-binding domain"/>
    <property type="match status" value="1"/>
</dbReference>
<dbReference type="Pfam" id="PF00392">
    <property type="entry name" value="GntR"/>
    <property type="match status" value="1"/>
</dbReference>
<evidence type="ECO:0000256" key="5">
    <source>
        <dbReference type="ARBA" id="ARBA00023163"/>
    </source>
</evidence>
<evidence type="ECO:0000259" key="6">
    <source>
        <dbReference type="PROSITE" id="PS50949"/>
    </source>
</evidence>
<keyword evidence="2" id="KW-0663">Pyridoxal phosphate</keyword>
<dbReference type="CDD" id="cd00609">
    <property type="entry name" value="AAT_like"/>
    <property type="match status" value="1"/>
</dbReference>
<feature type="domain" description="HTH gntR-type" evidence="6">
    <location>
        <begin position="62"/>
        <end position="130"/>
    </location>
</feature>
<gene>
    <name evidence="7" type="ORF">SAM23877_5593</name>
</gene>
<dbReference type="InterPro" id="IPR015421">
    <property type="entry name" value="PyrdxlP-dep_Trfase_major"/>
</dbReference>
<dbReference type="GO" id="GO:0003677">
    <property type="term" value="F:DNA binding"/>
    <property type="evidence" value="ECO:0007669"/>
    <property type="project" value="UniProtKB-KW"/>
</dbReference>
<reference evidence="8" key="1">
    <citation type="journal article" date="2015" name="J. Biotechnol.">
        <title>Complete genome sequence of Streptomyces ambofaciens ATCC 23877, the spiramycin producer.</title>
        <authorList>
            <person name="Thibessard A."/>
            <person name="Haas D."/>
            <person name="Gerbaud C."/>
            <person name="Aigle B."/>
            <person name="Lautru S."/>
            <person name="Pernodet J.L."/>
            <person name="Leblond P."/>
        </authorList>
    </citation>
    <scope>NUCLEOTIDE SEQUENCE [LARGE SCALE GENOMIC DNA]</scope>
    <source>
        <strain evidence="8">ATCC 23877 / 3486 / DSM 40053 / JCM 4204 / NBRC 12836 / NRRL B-2516</strain>
    </source>
</reference>
<dbReference type="Gene3D" id="3.40.640.10">
    <property type="entry name" value="Type I PLP-dependent aspartate aminotransferase-like (Major domain)"/>
    <property type="match status" value="1"/>
</dbReference>
<comment type="similarity">
    <text evidence="1">In the C-terminal section; belongs to the class-I pyridoxal-phosphate-dependent aminotransferase family.</text>
</comment>
<dbReference type="PANTHER" id="PTHR46577:SF1">
    <property type="entry name" value="HTH-TYPE TRANSCRIPTIONAL REGULATORY PROTEIN GABR"/>
    <property type="match status" value="1"/>
</dbReference>
<dbReference type="KEGG" id="samb:SAM23877_5593"/>
<dbReference type="PRINTS" id="PR00035">
    <property type="entry name" value="HTHGNTR"/>
</dbReference>
<sequence length="543" mass="58064">MACSSRWSRCRSVSATPSSVHRARGRRRPAVAGRWVASAAVGDDRTDPAWGTFLELGGPADGPLHVRLSRALRAAVTGGRIASGSALPPSRALAADLGCSRWVVTEAYAQLVAEGYLEARSGSATRVRAQAVPAPVTPEADVGTRWEPEFDMLPGIPDLRAFPRGRWADAVREATGALTWGELGYPDPAGLARLRQRLAAYLVRGRGASLEARQLVVCAGTLDAVRRLCRVLRTEGHTHMALEDPGWSRLSATVGAEGLVPVPVPVDGDGLRVDLLRRAPQVRSVIVAPAHQFPTGVVLAPARRGELVAWAREVDGLVLEDDYDAEFRYDRHPVGALQGMAPEHVALLGSVSKTLSPALRIGWAVTPPRWTEALGAEHVGGVPPPVIDQEAFARFLARGSYDRYLRAARLRYKRRRDHLMGELAASLPGFQVSGAAAGFHLLLSLTDCSAPTVVREAARRDVRLADLDAYRMARAEHHPTARAGDSGGARAVAAAGPALVLGYGNLADHAVPGAVRRLAQAIDAARRHDRRHVDAGRAGERAD</sequence>
<dbReference type="GO" id="GO:0003700">
    <property type="term" value="F:DNA-binding transcription factor activity"/>
    <property type="evidence" value="ECO:0007669"/>
    <property type="project" value="InterPro"/>
</dbReference>
<keyword evidence="5" id="KW-0804">Transcription</keyword>
<evidence type="ECO:0000313" key="8">
    <source>
        <dbReference type="Proteomes" id="UP000061018"/>
    </source>
</evidence>
<dbReference type="AlphaFoldDB" id="A0A0K2B097"/>
<evidence type="ECO:0000256" key="3">
    <source>
        <dbReference type="ARBA" id="ARBA00023015"/>
    </source>
</evidence>
<dbReference type="InterPro" id="IPR051446">
    <property type="entry name" value="HTH_trans_reg/aminotransferase"/>
</dbReference>
<dbReference type="InterPro" id="IPR015424">
    <property type="entry name" value="PyrdxlP-dep_Trfase"/>
</dbReference>
<dbReference type="Gene3D" id="1.10.10.10">
    <property type="entry name" value="Winged helix-like DNA-binding domain superfamily/Winged helix DNA-binding domain"/>
    <property type="match status" value="1"/>
</dbReference>
<dbReference type="SUPFAM" id="SSF53383">
    <property type="entry name" value="PLP-dependent transferases"/>
    <property type="match status" value="1"/>
</dbReference>
<dbReference type="Proteomes" id="UP000061018">
    <property type="component" value="Chromosome"/>
</dbReference>